<accession>A0A285S7C2</accession>
<organism evidence="1 2">
    <name type="scientific">Ureibacillus xyleni</name>
    <dbReference type="NCBI Taxonomy" id="614648"/>
    <lineage>
        <taxon>Bacteria</taxon>
        <taxon>Bacillati</taxon>
        <taxon>Bacillota</taxon>
        <taxon>Bacilli</taxon>
        <taxon>Bacillales</taxon>
        <taxon>Caryophanaceae</taxon>
        <taxon>Ureibacillus</taxon>
    </lineage>
</organism>
<protein>
    <submittedName>
        <fullName evidence="1">Uncharacterized protein</fullName>
    </submittedName>
</protein>
<evidence type="ECO:0000313" key="2">
    <source>
        <dbReference type="Proteomes" id="UP000219636"/>
    </source>
</evidence>
<dbReference type="Proteomes" id="UP000219636">
    <property type="component" value="Unassembled WGS sequence"/>
</dbReference>
<name>A0A285S7C2_9BACL</name>
<gene>
    <name evidence="1" type="ORF">SAMN05880501_103246</name>
</gene>
<reference evidence="2" key="1">
    <citation type="submission" date="2017-08" db="EMBL/GenBank/DDBJ databases">
        <authorList>
            <person name="Varghese N."/>
            <person name="Submissions S."/>
        </authorList>
    </citation>
    <scope>NUCLEOTIDE SEQUENCE [LARGE SCALE GENOMIC DNA]</scope>
    <source>
        <strain evidence="2">JC22</strain>
    </source>
</reference>
<dbReference type="EMBL" id="OBMQ01000003">
    <property type="protein sequence ID" value="SOC03407.1"/>
    <property type="molecule type" value="Genomic_DNA"/>
</dbReference>
<sequence>MITVHILVSRLFLKWGFNSYKSVKEELTNEIKATS</sequence>
<proteinExistence type="predicted"/>
<keyword evidence="2" id="KW-1185">Reference proteome</keyword>
<dbReference type="AlphaFoldDB" id="A0A285S7C2"/>
<evidence type="ECO:0000313" key="1">
    <source>
        <dbReference type="EMBL" id="SOC03407.1"/>
    </source>
</evidence>